<keyword evidence="7 8" id="KW-0472">Membrane</keyword>
<dbReference type="Pfam" id="PF00005">
    <property type="entry name" value="ABC_tran"/>
    <property type="match status" value="1"/>
</dbReference>
<dbReference type="Gene3D" id="3.40.50.300">
    <property type="entry name" value="P-loop containing nucleotide triphosphate hydrolases"/>
    <property type="match status" value="1"/>
</dbReference>
<dbReference type="OrthoDB" id="9770415at2"/>
<dbReference type="PANTHER" id="PTHR43394">
    <property type="entry name" value="ATP-DEPENDENT PERMEASE MDL1, MITOCHONDRIAL"/>
    <property type="match status" value="1"/>
</dbReference>
<keyword evidence="14" id="KW-1185">Reference proteome</keyword>
<dbReference type="GO" id="GO:0015421">
    <property type="term" value="F:ABC-type oligopeptide transporter activity"/>
    <property type="evidence" value="ECO:0007669"/>
    <property type="project" value="TreeGrafter"/>
</dbReference>
<reference evidence="11 14" key="2">
    <citation type="submission" date="2022-05" db="EMBL/GenBank/DDBJ databases">
        <title>Genome Sequencing of Bee-Associated Microbes.</title>
        <authorList>
            <person name="Dunlap C."/>
        </authorList>
    </citation>
    <scope>NUCLEOTIDE SEQUENCE [LARGE SCALE GENOMIC DNA]</scope>
    <source>
        <strain evidence="11 14">NRRL B-23120</strain>
    </source>
</reference>
<dbReference type="FunFam" id="3.40.50.300:FF:000287">
    <property type="entry name" value="Multidrug ABC transporter ATP-binding protein"/>
    <property type="match status" value="1"/>
</dbReference>
<evidence type="ECO:0000256" key="7">
    <source>
        <dbReference type="ARBA" id="ARBA00023136"/>
    </source>
</evidence>
<dbReference type="CDD" id="cd03254">
    <property type="entry name" value="ABCC_Glucan_exporter_like"/>
    <property type="match status" value="1"/>
</dbReference>
<feature type="domain" description="ABC transporter" evidence="9">
    <location>
        <begin position="429"/>
        <end position="663"/>
    </location>
</feature>
<keyword evidence="4" id="KW-0547">Nucleotide-binding</keyword>
<dbReference type="SMART" id="SM00382">
    <property type="entry name" value="AAA"/>
    <property type="match status" value="1"/>
</dbReference>
<dbReference type="Proteomes" id="UP001527202">
    <property type="component" value="Unassembled WGS sequence"/>
</dbReference>
<reference evidence="12 13" key="1">
    <citation type="submission" date="2018-01" db="EMBL/GenBank/DDBJ databases">
        <title>The whole genome sequencing and assembly of Paenibacillus chitinolyticus KCCM 41400 strain.</title>
        <authorList>
            <person name="Kim J.-Y."/>
            <person name="Park M.-K."/>
            <person name="Lee Y.-J."/>
            <person name="Yi H."/>
            <person name="Bahn Y.-S."/>
            <person name="Kim J.F."/>
            <person name="Lee D.-W."/>
        </authorList>
    </citation>
    <scope>NUCLEOTIDE SEQUENCE [LARGE SCALE GENOMIC DNA]</scope>
    <source>
        <strain evidence="12 13">KCCM 41400</strain>
    </source>
</reference>
<dbReference type="Gene3D" id="1.20.1560.10">
    <property type="entry name" value="ABC transporter type 1, transmembrane domain"/>
    <property type="match status" value="1"/>
</dbReference>
<evidence type="ECO:0000256" key="6">
    <source>
        <dbReference type="ARBA" id="ARBA00022989"/>
    </source>
</evidence>
<dbReference type="PROSITE" id="PS00211">
    <property type="entry name" value="ABC_TRANSPORTER_1"/>
    <property type="match status" value="1"/>
</dbReference>
<gene>
    <name evidence="11" type="ORF">M5X16_12185</name>
    <name evidence="12" type="ORF">PC41400_18490</name>
</gene>
<dbReference type="CDD" id="cd18544">
    <property type="entry name" value="ABC_6TM_TmrA_like"/>
    <property type="match status" value="1"/>
</dbReference>
<proteinExistence type="predicted"/>
<dbReference type="EMBL" id="CP026520">
    <property type="protein sequence ID" value="QAV19541.1"/>
    <property type="molecule type" value="Genomic_DNA"/>
</dbReference>
<dbReference type="PROSITE" id="PS50893">
    <property type="entry name" value="ABC_TRANSPORTER_2"/>
    <property type="match status" value="1"/>
</dbReference>
<dbReference type="EMBL" id="JAMDMJ010000013">
    <property type="protein sequence ID" value="MCY9596531.1"/>
    <property type="molecule type" value="Genomic_DNA"/>
</dbReference>
<dbReference type="InterPro" id="IPR027417">
    <property type="entry name" value="P-loop_NTPase"/>
</dbReference>
<dbReference type="InterPro" id="IPR003439">
    <property type="entry name" value="ABC_transporter-like_ATP-bd"/>
</dbReference>
<dbReference type="Proteomes" id="UP000288943">
    <property type="component" value="Chromosome"/>
</dbReference>
<sequence length="673" mass="76400">MNVGKKLFKYVLYYKKSFIGALCLLLLMVAAELSGPLIAKQLIDRHILGIEKPWYETREPGENTVTYKGKYYKRGDYFNEQEEKGQEVRILQVQRQFVFVPEAVKVDGERLVQGEQLIIKRNAETGTYPAEILSTRDLFLFYEPELGKIVNLILLYFGFVAAASLLEYGQTYALQVSSNRVIQKMRIDVLKQIHRIPIPYFDRIPAGRIVSFVTNDTEAVKELFVTVLRNFFTGAVYITGILTALFILDVRLALICTLIIPALAGWIYLYQKFASKYSQTIRSTLSDINGLINEAIQCMPVIRAFSRQRTVRQEFEDKNVRYFTYSNKLLTLKALTSNNLVTVLRSLALTAIIWYFGGAALSGQSVFTFGMIFAFVEYVERLFQPLVGMVNQLAQLNHSLVSAERVFRLMEEEGSDVKDEETPRLKGNVKFEHVSFAYSDDHYVLRDISFEAKQGQTIAFVGHTGSGKSSIMNVLLRFYELQKGTVTIDGHNIQTLSRQQVRKQIGIVLQEPFLFTGTIASNISLDNPAISRELIEDSLRAVGAERVLQHLPKGLDEPVIEKGSTLSVGQKQLISFARALAYNTPVLILDEATSNIDTETEGMIQSALEVLKKGRTTFVIAHRLSTIHHADLILVMDRGQIAERGNHDELMRQRGIYYQMYQLQMRDRANVPV</sequence>
<dbReference type="KEGG" id="pchi:PC41400_18490"/>
<organism evidence="12 13">
    <name type="scientific">Paenibacillus chitinolyticus</name>
    <dbReference type="NCBI Taxonomy" id="79263"/>
    <lineage>
        <taxon>Bacteria</taxon>
        <taxon>Bacillati</taxon>
        <taxon>Bacillota</taxon>
        <taxon>Bacilli</taxon>
        <taxon>Bacillales</taxon>
        <taxon>Paenibacillaceae</taxon>
        <taxon>Paenibacillus</taxon>
    </lineage>
</organism>
<dbReference type="GeneID" id="95376784"/>
<dbReference type="PROSITE" id="PS50929">
    <property type="entry name" value="ABC_TM1F"/>
    <property type="match status" value="1"/>
</dbReference>
<evidence type="ECO:0000259" key="10">
    <source>
        <dbReference type="PROSITE" id="PS50929"/>
    </source>
</evidence>
<evidence type="ECO:0000256" key="5">
    <source>
        <dbReference type="ARBA" id="ARBA00022840"/>
    </source>
</evidence>
<dbReference type="SUPFAM" id="SSF52540">
    <property type="entry name" value="P-loop containing nucleoside triphosphate hydrolases"/>
    <property type="match status" value="1"/>
</dbReference>
<dbReference type="InterPro" id="IPR017871">
    <property type="entry name" value="ABC_transporter-like_CS"/>
</dbReference>
<dbReference type="GO" id="GO:0005886">
    <property type="term" value="C:plasma membrane"/>
    <property type="evidence" value="ECO:0007669"/>
    <property type="project" value="UniProtKB-SubCell"/>
</dbReference>
<keyword evidence="5 12" id="KW-0067">ATP-binding</keyword>
<dbReference type="InterPro" id="IPR036640">
    <property type="entry name" value="ABC1_TM_sf"/>
</dbReference>
<evidence type="ECO:0000256" key="2">
    <source>
        <dbReference type="ARBA" id="ARBA00022448"/>
    </source>
</evidence>
<evidence type="ECO:0000313" key="12">
    <source>
        <dbReference type="EMBL" id="QAV19541.1"/>
    </source>
</evidence>
<dbReference type="GO" id="GO:0016887">
    <property type="term" value="F:ATP hydrolysis activity"/>
    <property type="evidence" value="ECO:0007669"/>
    <property type="project" value="InterPro"/>
</dbReference>
<evidence type="ECO:0000256" key="4">
    <source>
        <dbReference type="ARBA" id="ARBA00022741"/>
    </source>
</evidence>
<evidence type="ECO:0000313" key="14">
    <source>
        <dbReference type="Proteomes" id="UP001527202"/>
    </source>
</evidence>
<feature type="transmembrane region" description="Helical" evidence="8">
    <location>
        <begin position="352"/>
        <end position="376"/>
    </location>
</feature>
<dbReference type="PANTHER" id="PTHR43394:SF1">
    <property type="entry name" value="ATP-BINDING CASSETTE SUB-FAMILY B MEMBER 10, MITOCHONDRIAL"/>
    <property type="match status" value="1"/>
</dbReference>
<evidence type="ECO:0000313" key="13">
    <source>
        <dbReference type="Proteomes" id="UP000288943"/>
    </source>
</evidence>
<evidence type="ECO:0000256" key="1">
    <source>
        <dbReference type="ARBA" id="ARBA00004651"/>
    </source>
</evidence>
<dbReference type="AlphaFoldDB" id="A0A410WZC8"/>
<keyword evidence="3 8" id="KW-0812">Transmembrane</keyword>
<name>A0A410WZC8_9BACL</name>
<comment type="subcellular location">
    <subcellularLocation>
        <location evidence="1">Cell membrane</location>
        <topology evidence="1">Multi-pass membrane protein</topology>
    </subcellularLocation>
</comment>
<keyword evidence="2" id="KW-0813">Transport</keyword>
<dbReference type="GO" id="GO:0005524">
    <property type="term" value="F:ATP binding"/>
    <property type="evidence" value="ECO:0007669"/>
    <property type="project" value="UniProtKB-KW"/>
</dbReference>
<dbReference type="InterPro" id="IPR039421">
    <property type="entry name" value="Type_1_exporter"/>
</dbReference>
<evidence type="ECO:0000256" key="3">
    <source>
        <dbReference type="ARBA" id="ARBA00022692"/>
    </source>
</evidence>
<dbReference type="RefSeq" id="WP_042226713.1">
    <property type="nucleotide sequence ID" value="NZ_CP026520.1"/>
</dbReference>
<feature type="domain" description="ABC transmembrane type-1" evidence="10">
    <location>
        <begin position="19"/>
        <end position="398"/>
    </location>
</feature>
<evidence type="ECO:0000256" key="8">
    <source>
        <dbReference type="SAM" id="Phobius"/>
    </source>
</evidence>
<protein>
    <submittedName>
        <fullName evidence="11 12">ABC transporter ATP-binding protein</fullName>
    </submittedName>
</protein>
<dbReference type="SUPFAM" id="SSF90123">
    <property type="entry name" value="ABC transporter transmembrane region"/>
    <property type="match status" value="1"/>
</dbReference>
<evidence type="ECO:0000259" key="9">
    <source>
        <dbReference type="PROSITE" id="PS50893"/>
    </source>
</evidence>
<feature type="transmembrane region" description="Helical" evidence="8">
    <location>
        <begin position="227"/>
        <end position="246"/>
    </location>
</feature>
<dbReference type="InterPro" id="IPR011527">
    <property type="entry name" value="ABC1_TM_dom"/>
</dbReference>
<evidence type="ECO:0000313" key="11">
    <source>
        <dbReference type="EMBL" id="MCY9596531.1"/>
    </source>
</evidence>
<accession>A0A410WZC8</accession>
<feature type="transmembrane region" description="Helical" evidence="8">
    <location>
        <begin position="149"/>
        <end position="168"/>
    </location>
</feature>
<dbReference type="Pfam" id="PF00664">
    <property type="entry name" value="ABC_membrane"/>
    <property type="match status" value="1"/>
</dbReference>
<dbReference type="InterPro" id="IPR003593">
    <property type="entry name" value="AAA+_ATPase"/>
</dbReference>
<feature type="transmembrane region" description="Helical" evidence="8">
    <location>
        <begin position="252"/>
        <end position="270"/>
    </location>
</feature>
<keyword evidence="6 8" id="KW-1133">Transmembrane helix</keyword>